<dbReference type="AlphaFoldDB" id="A0A8X6ITR6"/>
<dbReference type="SUPFAM" id="SSF48726">
    <property type="entry name" value="Immunoglobulin"/>
    <property type="match status" value="7"/>
</dbReference>
<feature type="domain" description="Ig-like" evidence="7">
    <location>
        <begin position="41"/>
        <end position="139"/>
    </location>
</feature>
<dbReference type="InterPro" id="IPR007110">
    <property type="entry name" value="Ig-like_dom"/>
</dbReference>
<keyword evidence="4" id="KW-1015">Disulfide bond</keyword>
<feature type="domain" description="Ig-like" evidence="7">
    <location>
        <begin position="573"/>
        <end position="661"/>
    </location>
</feature>
<evidence type="ECO:0000313" key="9">
    <source>
        <dbReference type="Proteomes" id="UP000887116"/>
    </source>
</evidence>
<feature type="domain" description="Ig-like" evidence="7">
    <location>
        <begin position="257"/>
        <end position="350"/>
    </location>
</feature>
<dbReference type="Gene3D" id="2.60.40.10">
    <property type="entry name" value="Immunoglobulins"/>
    <property type="match status" value="8"/>
</dbReference>
<feature type="compositionally biased region" description="Basic and acidic residues" evidence="6">
    <location>
        <begin position="715"/>
        <end position="752"/>
    </location>
</feature>
<proteinExistence type="predicted"/>
<dbReference type="SMART" id="SM00408">
    <property type="entry name" value="IGc2"/>
    <property type="match status" value="7"/>
</dbReference>
<organism evidence="8 9">
    <name type="scientific">Trichonephila clavata</name>
    <name type="common">Joro spider</name>
    <name type="synonym">Nephila clavata</name>
    <dbReference type="NCBI Taxonomy" id="2740835"/>
    <lineage>
        <taxon>Eukaryota</taxon>
        <taxon>Metazoa</taxon>
        <taxon>Ecdysozoa</taxon>
        <taxon>Arthropoda</taxon>
        <taxon>Chelicerata</taxon>
        <taxon>Arachnida</taxon>
        <taxon>Araneae</taxon>
        <taxon>Araneomorphae</taxon>
        <taxon>Entelegynae</taxon>
        <taxon>Araneoidea</taxon>
        <taxon>Nephilidae</taxon>
        <taxon>Trichonephila</taxon>
    </lineage>
</organism>
<reference evidence="8" key="1">
    <citation type="submission" date="2020-07" db="EMBL/GenBank/DDBJ databases">
        <title>Multicomponent nature underlies the extraordinary mechanical properties of spider dragline silk.</title>
        <authorList>
            <person name="Kono N."/>
            <person name="Nakamura H."/>
            <person name="Mori M."/>
            <person name="Yoshida Y."/>
            <person name="Ohtoshi R."/>
            <person name="Malay A.D."/>
            <person name="Moran D.A.P."/>
            <person name="Tomita M."/>
            <person name="Numata K."/>
            <person name="Arakawa K."/>
        </authorList>
    </citation>
    <scope>NUCLEOTIDE SEQUENCE</scope>
</reference>
<feature type="domain" description="Ig-like" evidence="7">
    <location>
        <begin position="153"/>
        <end position="244"/>
    </location>
</feature>
<feature type="domain" description="Ig-like" evidence="7">
    <location>
        <begin position="362"/>
        <end position="454"/>
    </location>
</feature>
<dbReference type="PANTHER" id="PTHR45080:SF8">
    <property type="entry name" value="IG-LIKE DOMAIN-CONTAINING PROTEIN"/>
    <property type="match status" value="1"/>
</dbReference>
<comment type="caution">
    <text evidence="8">The sequence shown here is derived from an EMBL/GenBank/DDBJ whole genome shotgun (WGS) entry which is preliminary data.</text>
</comment>
<dbReference type="PANTHER" id="PTHR45080">
    <property type="entry name" value="CONTACTIN 5"/>
    <property type="match status" value="1"/>
</dbReference>
<evidence type="ECO:0000256" key="6">
    <source>
        <dbReference type="SAM" id="MobiDB-lite"/>
    </source>
</evidence>
<dbReference type="GO" id="GO:0005886">
    <property type="term" value="C:plasma membrane"/>
    <property type="evidence" value="ECO:0007669"/>
    <property type="project" value="TreeGrafter"/>
</dbReference>
<comment type="subcellular location">
    <subcellularLocation>
        <location evidence="1">Cytoplasm</location>
    </subcellularLocation>
</comment>
<dbReference type="PROSITE" id="PS50835">
    <property type="entry name" value="IG_LIKE"/>
    <property type="match status" value="5"/>
</dbReference>
<gene>
    <name evidence="8" type="primary">unc-89</name>
    <name evidence="8" type="ORF">TNCT_309441</name>
</gene>
<protein>
    <recommendedName>
        <fullName evidence="7">Ig-like domain-containing protein</fullName>
    </recommendedName>
</protein>
<dbReference type="InterPro" id="IPR013783">
    <property type="entry name" value="Ig-like_fold"/>
</dbReference>
<feature type="non-terminal residue" evidence="8">
    <location>
        <position position="1"/>
    </location>
</feature>
<dbReference type="InterPro" id="IPR036179">
    <property type="entry name" value="Ig-like_dom_sf"/>
</dbReference>
<dbReference type="SMART" id="SM00409">
    <property type="entry name" value="IG"/>
    <property type="match status" value="7"/>
</dbReference>
<dbReference type="GO" id="GO:0005737">
    <property type="term" value="C:cytoplasm"/>
    <property type="evidence" value="ECO:0007669"/>
    <property type="project" value="UniProtKB-SubCell"/>
</dbReference>
<dbReference type="FunFam" id="2.60.40.10:FF:000097">
    <property type="entry name" value="Bent, isoform F"/>
    <property type="match status" value="4"/>
</dbReference>
<dbReference type="Pfam" id="PF07679">
    <property type="entry name" value="I-set"/>
    <property type="match status" value="7"/>
</dbReference>
<accession>A0A8X6ITR6</accession>
<dbReference type="FunFam" id="2.60.40.10:FF:000440">
    <property type="entry name" value="Bent, isoform C"/>
    <property type="match status" value="1"/>
</dbReference>
<feature type="compositionally biased region" description="Basic and acidic residues" evidence="6">
    <location>
        <begin position="662"/>
        <end position="697"/>
    </location>
</feature>
<keyword evidence="3" id="KW-0732">Signal</keyword>
<dbReference type="InterPro" id="IPR003598">
    <property type="entry name" value="Ig_sub2"/>
</dbReference>
<evidence type="ECO:0000256" key="5">
    <source>
        <dbReference type="ARBA" id="ARBA00023319"/>
    </source>
</evidence>
<evidence type="ECO:0000259" key="7">
    <source>
        <dbReference type="PROSITE" id="PS50835"/>
    </source>
</evidence>
<dbReference type="FunFam" id="2.60.40.10:FF:000425">
    <property type="entry name" value="Myosin light chain kinase"/>
    <property type="match status" value="1"/>
</dbReference>
<keyword evidence="9" id="KW-1185">Reference proteome</keyword>
<evidence type="ECO:0000313" key="8">
    <source>
        <dbReference type="EMBL" id="GFQ82950.1"/>
    </source>
</evidence>
<feature type="region of interest" description="Disordered" evidence="6">
    <location>
        <begin position="656"/>
        <end position="697"/>
    </location>
</feature>
<keyword evidence="5" id="KW-0393">Immunoglobulin domain</keyword>
<sequence>MKIDDVTIEDAGKYKVTAKNELGESHATISLNFDNEDEGIPTEGTRPLFTEKPTIKGADNFKKVAFECRLVADPKPTVQWYHNGKPISDGGRYKYGLISDKHNHVVSLEVQNVVAGDGGEYKAVATNKHGDGHANITLNFENDKPQIPKGKTPRFPKKPTILQEGDSLLLQCVLEADPLPEIVWYHGTKKITDGKRHKIKQKSQGQDMYLLTLEIQDPVTEDGGNYRCNAINDLGESNANIALNFQGGDSKSEGLAPEFLEKPRIIPKEGGKLIIMQCKVKAQPRPTITWYQGTKLVKETNRVQAKVVEGAGDEYTVSLEVRDPSKDDGGAYKCHMVNEHGELNANLNLDIQAEKPPAGEAPTFVEKPKITPEDGGNRIIMECKVRASPKPDIKWFCDGVEVHESTRIKQTIKQDKDVYHIKLELRNLEFTDAGLYKCNVKNVHGESNANLTLNIELAPVIKEKPKIIRKEIHKKVVIECRVASVSKPKCIWYKETSMVSESSKHTVRITEITKGEFAVALEIDKPTGDDKGNYKMVAKNEKGEITSTAVQVDIEEEKKPEKKEEKKPTGEKPKVVQELKSITVEAGKSADFVCKIESKTKTTVSWYKGTQVIKESKDIKISFDGTTASLTITQTTTSSSGSYKVEFTNDFGKAESSAQLTVEEKKKVEEKKEEKKVEKKKVEEKKEEKKEEKIEKKEVKVEKKETLKVEKKELKVEKKEETKVEQKSVKKESLKVETKEEKKSTKVEEKKTTATKQTTVPQISVEEPTKKGPPVPVVIKEPSPEPGSRKASADVSAIPGFGSRRGSYVDIPSPGGSRRGSIIIADEKGLVVDETGKTKKLRPGEVLEVAQPKRRKSIDARRVSVSELQEMIDKPCTPLKAIPGDEKCAPSILDFQQNYSAVEGATAYLSFQVEGNPAPQFHFYKGISEIFEGGRYKIFTDGNTNTVALCIRKSKAQDEGKYKIVAYNEVGEDSQEVSLFVSDESGMDFRAMLKKRQYAKWKEEQEDPNWNLKPPEKERRPSLRGTK</sequence>
<dbReference type="OrthoDB" id="504170at2759"/>
<dbReference type="GO" id="GO:0007156">
    <property type="term" value="P:homophilic cell adhesion via plasma membrane adhesion molecules"/>
    <property type="evidence" value="ECO:0007669"/>
    <property type="project" value="TreeGrafter"/>
</dbReference>
<feature type="region of interest" description="Disordered" evidence="6">
    <location>
        <begin position="715"/>
        <end position="814"/>
    </location>
</feature>
<dbReference type="InterPro" id="IPR050958">
    <property type="entry name" value="Cell_Adh-Cytoskel_Orgn"/>
</dbReference>
<dbReference type="EMBL" id="BMAO01012643">
    <property type="protein sequence ID" value="GFQ82950.1"/>
    <property type="molecule type" value="Genomic_DNA"/>
</dbReference>
<feature type="compositionally biased region" description="Basic and acidic residues" evidence="6">
    <location>
        <begin position="556"/>
        <end position="573"/>
    </location>
</feature>
<evidence type="ECO:0000256" key="4">
    <source>
        <dbReference type="ARBA" id="ARBA00023157"/>
    </source>
</evidence>
<feature type="region of interest" description="Disordered" evidence="6">
    <location>
        <begin position="552"/>
        <end position="573"/>
    </location>
</feature>
<dbReference type="Proteomes" id="UP000887116">
    <property type="component" value="Unassembled WGS sequence"/>
</dbReference>
<feature type="region of interest" description="Disordered" evidence="6">
    <location>
        <begin position="1003"/>
        <end position="1027"/>
    </location>
</feature>
<dbReference type="InterPro" id="IPR003599">
    <property type="entry name" value="Ig_sub"/>
</dbReference>
<evidence type="ECO:0000256" key="3">
    <source>
        <dbReference type="ARBA" id="ARBA00022729"/>
    </source>
</evidence>
<evidence type="ECO:0000256" key="2">
    <source>
        <dbReference type="ARBA" id="ARBA00022490"/>
    </source>
</evidence>
<evidence type="ECO:0000256" key="1">
    <source>
        <dbReference type="ARBA" id="ARBA00004496"/>
    </source>
</evidence>
<dbReference type="InterPro" id="IPR013098">
    <property type="entry name" value="Ig_I-set"/>
</dbReference>
<name>A0A8X6ITR6_TRICU</name>
<keyword evidence="2" id="KW-0963">Cytoplasm</keyword>